<feature type="region of interest" description="Disordered" evidence="1">
    <location>
        <begin position="51"/>
        <end position="72"/>
    </location>
</feature>
<proteinExistence type="predicted"/>
<dbReference type="EMBL" id="AP015044">
    <property type="protein sequence ID" value="BAU02338.1"/>
    <property type="molecule type" value="Genomic_DNA"/>
</dbReference>
<evidence type="ECO:0000256" key="1">
    <source>
        <dbReference type="SAM" id="MobiDB-lite"/>
    </source>
</evidence>
<evidence type="ECO:0000313" key="2">
    <source>
        <dbReference type="EMBL" id="BAU02338.1"/>
    </source>
</evidence>
<sequence>WATRFVLPTWQTSHRSLSSWRWSWGVPRKREFPTLLPTPFTTTLQMSIHGSKACWPNSTQNPPTPSSIPPPS</sequence>
<keyword evidence="3" id="KW-1185">Reference proteome</keyword>
<feature type="compositionally biased region" description="Pro residues" evidence="1">
    <location>
        <begin position="62"/>
        <end position="72"/>
    </location>
</feature>
<organism evidence="2 3">
    <name type="scientific">Vigna angularis var. angularis</name>
    <dbReference type="NCBI Taxonomy" id="157739"/>
    <lineage>
        <taxon>Eukaryota</taxon>
        <taxon>Viridiplantae</taxon>
        <taxon>Streptophyta</taxon>
        <taxon>Embryophyta</taxon>
        <taxon>Tracheophyta</taxon>
        <taxon>Spermatophyta</taxon>
        <taxon>Magnoliopsida</taxon>
        <taxon>eudicotyledons</taxon>
        <taxon>Gunneridae</taxon>
        <taxon>Pentapetalae</taxon>
        <taxon>rosids</taxon>
        <taxon>fabids</taxon>
        <taxon>Fabales</taxon>
        <taxon>Fabaceae</taxon>
        <taxon>Papilionoideae</taxon>
        <taxon>50 kb inversion clade</taxon>
        <taxon>NPAAA clade</taxon>
        <taxon>indigoferoid/millettioid clade</taxon>
        <taxon>Phaseoleae</taxon>
        <taxon>Vigna</taxon>
    </lineage>
</organism>
<evidence type="ECO:0000313" key="3">
    <source>
        <dbReference type="Proteomes" id="UP000291084"/>
    </source>
</evidence>
<dbReference type="AlphaFoldDB" id="A0A0S3TAU0"/>
<gene>
    <name evidence="2" type="primary">Vigan.11G184500</name>
    <name evidence="2" type="ORF">VIGAN_11184500</name>
</gene>
<reference evidence="2 3" key="1">
    <citation type="journal article" date="2015" name="Sci. Rep.">
        <title>The power of single molecule real-time sequencing technology in the de novo assembly of a eukaryotic genome.</title>
        <authorList>
            <person name="Sakai H."/>
            <person name="Naito K."/>
            <person name="Ogiso-Tanaka E."/>
            <person name="Takahashi Y."/>
            <person name="Iseki K."/>
            <person name="Muto C."/>
            <person name="Satou K."/>
            <person name="Teruya K."/>
            <person name="Shiroma A."/>
            <person name="Shimoji M."/>
            <person name="Hirano T."/>
            <person name="Itoh T."/>
            <person name="Kaga A."/>
            <person name="Tomooka N."/>
        </authorList>
    </citation>
    <scope>NUCLEOTIDE SEQUENCE [LARGE SCALE GENOMIC DNA]</scope>
    <source>
        <strain evidence="3">cv. Shumari</strain>
    </source>
</reference>
<name>A0A0S3TAU0_PHAAN</name>
<dbReference type="Proteomes" id="UP000291084">
    <property type="component" value="Chromosome 11"/>
</dbReference>
<protein>
    <submittedName>
        <fullName evidence="2">Uncharacterized protein</fullName>
    </submittedName>
</protein>
<feature type="non-terminal residue" evidence="2">
    <location>
        <position position="1"/>
    </location>
</feature>
<accession>A0A0S3TAU0</accession>